<protein>
    <submittedName>
        <fullName evidence="1">Uncharacterized protein</fullName>
    </submittedName>
</protein>
<dbReference type="Proteomes" id="UP001295684">
    <property type="component" value="Unassembled WGS sequence"/>
</dbReference>
<evidence type="ECO:0000313" key="2">
    <source>
        <dbReference type="Proteomes" id="UP001295684"/>
    </source>
</evidence>
<dbReference type="AlphaFoldDB" id="A0AAD1UAU4"/>
<accession>A0AAD1UAU4</accession>
<dbReference type="EMBL" id="CAMPGE010004609">
    <property type="protein sequence ID" value="CAI2363459.1"/>
    <property type="molecule type" value="Genomic_DNA"/>
</dbReference>
<organism evidence="1 2">
    <name type="scientific">Euplotes crassus</name>
    <dbReference type="NCBI Taxonomy" id="5936"/>
    <lineage>
        <taxon>Eukaryota</taxon>
        <taxon>Sar</taxon>
        <taxon>Alveolata</taxon>
        <taxon>Ciliophora</taxon>
        <taxon>Intramacronucleata</taxon>
        <taxon>Spirotrichea</taxon>
        <taxon>Hypotrichia</taxon>
        <taxon>Euplotida</taxon>
        <taxon>Euplotidae</taxon>
        <taxon>Moneuplotes</taxon>
    </lineage>
</organism>
<reference evidence="1" key="1">
    <citation type="submission" date="2023-07" db="EMBL/GenBank/DDBJ databases">
        <authorList>
            <consortium name="AG Swart"/>
            <person name="Singh M."/>
            <person name="Singh A."/>
            <person name="Seah K."/>
            <person name="Emmerich C."/>
        </authorList>
    </citation>
    <scope>NUCLEOTIDE SEQUENCE</scope>
    <source>
        <strain evidence="1">DP1</strain>
    </source>
</reference>
<comment type="caution">
    <text evidence="1">The sequence shown here is derived from an EMBL/GenBank/DDBJ whole genome shotgun (WGS) entry which is preliminary data.</text>
</comment>
<gene>
    <name evidence="1" type="ORF">ECRASSUSDP1_LOCUS4795</name>
</gene>
<sequence length="269" mass="30908">MHYVQEGVSLVSSCTKDPSFVIKDCTVYFYDREIKEFQSFCADKISCQNVITSGERGRKQYKGFIAIVPKFIVSIQNIHSKSIQDLTKFKNFLSQYYPPEFDNIEYCPPLDYFIEAKPFELIIGGENLAYWKPPACRYLKMSLSKGVQTDDVVTTLQGMKPTYFQLSVYNLDSTYDDLIRLLAFNVTDLALSVRLEDLASIPVKAKGSLKSLILARKTIYTLVISCKGKSRMVKRIDSDFEQTIVNLFGEVPDLSFDKNVIFHEVFHYY</sequence>
<proteinExistence type="predicted"/>
<keyword evidence="2" id="KW-1185">Reference proteome</keyword>
<evidence type="ECO:0000313" key="1">
    <source>
        <dbReference type="EMBL" id="CAI2363459.1"/>
    </source>
</evidence>
<name>A0AAD1UAU4_EUPCR</name>